<dbReference type="RefSeq" id="WP_221490005.1">
    <property type="nucleotide sequence ID" value="NZ_BAAAUI010000028.1"/>
</dbReference>
<gene>
    <name evidence="1" type="ORF">HNR67_004495</name>
</gene>
<evidence type="ECO:0000313" key="1">
    <source>
        <dbReference type="EMBL" id="MBB4678377.1"/>
    </source>
</evidence>
<dbReference type="Proteomes" id="UP000533598">
    <property type="component" value="Unassembled WGS sequence"/>
</dbReference>
<dbReference type="EMBL" id="JACHMH010000001">
    <property type="protein sequence ID" value="MBB4678377.1"/>
    <property type="molecule type" value="Genomic_DNA"/>
</dbReference>
<dbReference type="InterPro" id="IPR049906">
    <property type="entry name" value="LxmA-like_leader"/>
</dbReference>
<evidence type="ECO:0000313" key="2">
    <source>
        <dbReference type="Proteomes" id="UP000533598"/>
    </source>
</evidence>
<organism evidence="1 2">
    <name type="scientific">Crossiella cryophila</name>
    <dbReference type="NCBI Taxonomy" id="43355"/>
    <lineage>
        <taxon>Bacteria</taxon>
        <taxon>Bacillati</taxon>
        <taxon>Actinomycetota</taxon>
        <taxon>Actinomycetes</taxon>
        <taxon>Pseudonocardiales</taxon>
        <taxon>Pseudonocardiaceae</taxon>
        <taxon>Crossiella</taxon>
    </lineage>
</organism>
<proteinExistence type="predicted"/>
<keyword evidence="2" id="KW-1185">Reference proteome</keyword>
<sequence>MINTKEMMSGFGSYVDVEELNVVATTEAPATTPVCFAAATSSVACLAATSSPWCVAGAGAAAGAGTAASVKAGC</sequence>
<reference evidence="1 2" key="1">
    <citation type="submission" date="2020-08" db="EMBL/GenBank/DDBJ databases">
        <title>Sequencing the genomes of 1000 actinobacteria strains.</title>
        <authorList>
            <person name="Klenk H.-P."/>
        </authorList>
    </citation>
    <scope>NUCLEOTIDE SEQUENCE [LARGE SCALE GENOMIC DNA]</scope>
    <source>
        <strain evidence="1 2">DSM 44230</strain>
    </source>
</reference>
<dbReference type="AlphaFoldDB" id="A0A7W7CCA0"/>
<dbReference type="NCBIfam" id="NF038146">
    <property type="entry name" value="LxmA_leader"/>
    <property type="match status" value="1"/>
</dbReference>
<comment type="caution">
    <text evidence="1">The sequence shown here is derived from an EMBL/GenBank/DDBJ whole genome shotgun (WGS) entry which is preliminary data.</text>
</comment>
<accession>A0A7W7CCA0</accession>
<name>A0A7W7CCA0_9PSEU</name>
<protein>
    <submittedName>
        <fullName evidence="1">Uncharacterized protein</fullName>
    </submittedName>
</protein>